<reference evidence="3" key="1">
    <citation type="journal article" date="2020" name="Nature">
        <title>Giant virus diversity and host interactions through global metagenomics.</title>
        <authorList>
            <person name="Schulz F."/>
            <person name="Roux S."/>
            <person name="Paez-Espino D."/>
            <person name="Jungbluth S."/>
            <person name="Walsh D.A."/>
            <person name="Denef V.J."/>
            <person name="McMahon K.D."/>
            <person name="Konstantinidis K.T."/>
            <person name="Eloe-Fadrosh E.A."/>
            <person name="Kyrpides N.C."/>
            <person name="Woyke T."/>
        </authorList>
    </citation>
    <scope>NUCLEOTIDE SEQUENCE</scope>
    <source>
        <strain evidence="3">GVMAG-M-3300025860-25</strain>
    </source>
</reference>
<protein>
    <recommendedName>
        <fullName evidence="2">S1-like domain-containing protein</fullName>
    </recommendedName>
</protein>
<dbReference type="Gene3D" id="2.40.50.140">
    <property type="entry name" value="Nucleic acid-binding proteins"/>
    <property type="match status" value="1"/>
</dbReference>
<organism evidence="3">
    <name type="scientific">viral metagenome</name>
    <dbReference type="NCBI Taxonomy" id="1070528"/>
    <lineage>
        <taxon>unclassified sequences</taxon>
        <taxon>metagenomes</taxon>
        <taxon>organismal metagenomes</taxon>
    </lineage>
</organism>
<feature type="domain" description="S1-like" evidence="2">
    <location>
        <begin position="27"/>
        <end position="104"/>
    </location>
</feature>
<evidence type="ECO:0000259" key="2">
    <source>
        <dbReference type="PROSITE" id="PS50832"/>
    </source>
</evidence>
<sequence length="167" mass="18913">MPKGGGKSKGACKTGPPPRNLAFVDTDDSNQYYARIERILGNCRVKVVYYGKSSRDDGVQMREIVAQVRKRRGLDKLKLRIGGFAIISLRDFEDDKADVIHTYRENEEVELRKRNALPTEIVNSRGDDEEEHIVFDGDSETIVRIREHESGYGDTMPGYGDLMPGYD</sequence>
<dbReference type="SUPFAM" id="SSF50249">
    <property type="entry name" value="Nucleic acid-binding proteins"/>
    <property type="match status" value="1"/>
</dbReference>
<dbReference type="InterPro" id="IPR001253">
    <property type="entry name" value="TIF_eIF-1A"/>
</dbReference>
<name>A0A6C0J6G7_9ZZZZ</name>
<feature type="region of interest" description="Disordered" evidence="1">
    <location>
        <begin position="1"/>
        <end position="24"/>
    </location>
</feature>
<dbReference type="PANTHER" id="PTHR21668">
    <property type="entry name" value="EIF-1A"/>
    <property type="match status" value="1"/>
</dbReference>
<dbReference type="EMBL" id="MN740337">
    <property type="protein sequence ID" value="QHU01315.1"/>
    <property type="molecule type" value="Genomic_DNA"/>
</dbReference>
<dbReference type="GO" id="GO:0003743">
    <property type="term" value="F:translation initiation factor activity"/>
    <property type="evidence" value="ECO:0007669"/>
    <property type="project" value="InterPro"/>
</dbReference>
<accession>A0A6C0J6G7</accession>
<dbReference type="InterPro" id="IPR006196">
    <property type="entry name" value="RNA-binding_domain_S1_IF1"/>
</dbReference>
<evidence type="ECO:0000313" key="3">
    <source>
        <dbReference type="EMBL" id="QHU01315.1"/>
    </source>
</evidence>
<dbReference type="AlphaFoldDB" id="A0A6C0J6G7"/>
<dbReference type="PROSITE" id="PS50832">
    <property type="entry name" value="S1_IF1_TYPE"/>
    <property type="match status" value="1"/>
</dbReference>
<proteinExistence type="predicted"/>
<dbReference type="InterPro" id="IPR012340">
    <property type="entry name" value="NA-bd_OB-fold"/>
</dbReference>
<evidence type="ECO:0000256" key="1">
    <source>
        <dbReference type="SAM" id="MobiDB-lite"/>
    </source>
</evidence>
<dbReference type="SMART" id="SM00652">
    <property type="entry name" value="eIF1a"/>
    <property type="match status" value="1"/>
</dbReference>
<dbReference type="GO" id="GO:0003723">
    <property type="term" value="F:RNA binding"/>
    <property type="evidence" value="ECO:0007669"/>
    <property type="project" value="InterPro"/>
</dbReference>